<reference evidence="3" key="1">
    <citation type="journal article" date="2011" name="Genome Biol.">
        <title>Comparative and functional genomics provide insights into the pathogenicity of dermatophytic fungi.</title>
        <authorList>
            <person name="Burmester A."/>
            <person name="Shelest E."/>
            <person name="Gloeckner G."/>
            <person name="Heddergott C."/>
            <person name="Schindler S."/>
            <person name="Staib P."/>
            <person name="Heidel A."/>
            <person name="Felder M."/>
            <person name="Petzold A."/>
            <person name="Szafranski K."/>
            <person name="Feuermann M."/>
            <person name="Pedruzzi I."/>
            <person name="Priebe S."/>
            <person name="Groth M."/>
            <person name="Winkler R."/>
            <person name="Li W."/>
            <person name="Kniemeyer O."/>
            <person name="Schroeckh V."/>
            <person name="Hertweck C."/>
            <person name="Hube B."/>
            <person name="White T.C."/>
            <person name="Platzer M."/>
            <person name="Guthke R."/>
            <person name="Heitman J."/>
            <person name="Woestemeyer J."/>
            <person name="Zipfel P.F."/>
            <person name="Monod M."/>
            <person name="Brakhage A.A."/>
        </authorList>
    </citation>
    <scope>NUCLEOTIDE SEQUENCE [LARGE SCALE GENOMIC DNA]</scope>
    <source>
        <strain evidence="3">HKI 0517</strain>
    </source>
</reference>
<dbReference type="RefSeq" id="XP_003021543.1">
    <property type="nucleotide sequence ID" value="XM_003021497.1"/>
</dbReference>
<evidence type="ECO:0000313" key="3">
    <source>
        <dbReference type="Proteomes" id="UP000008383"/>
    </source>
</evidence>
<sequence>MGLQQRQKTGSVGSAQPAKGGRRERGSAWSLLASQRCGRLTEAMDDGLTADFRFVERDRQTAQAASHSRDSESEEKKKREKGARELRVWVVDIS</sequence>
<dbReference type="KEGG" id="tve:TRV_04390"/>
<accession>D4DB91</accession>
<gene>
    <name evidence="2" type="ORF">TRV_04390</name>
</gene>
<feature type="compositionally biased region" description="Basic and acidic residues" evidence="1">
    <location>
        <begin position="67"/>
        <end position="83"/>
    </location>
</feature>
<feature type="compositionally biased region" description="Polar residues" evidence="1">
    <location>
        <begin position="1"/>
        <end position="14"/>
    </location>
</feature>
<comment type="caution">
    <text evidence="2">The sequence shown here is derived from an EMBL/GenBank/DDBJ whole genome shotgun (WGS) entry which is preliminary data.</text>
</comment>
<evidence type="ECO:0000256" key="1">
    <source>
        <dbReference type="SAM" id="MobiDB-lite"/>
    </source>
</evidence>
<proteinExistence type="predicted"/>
<feature type="region of interest" description="Disordered" evidence="1">
    <location>
        <begin position="58"/>
        <end position="83"/>
    </location>
</feature>
<dbReference type="Proteomes" id="UP000008383">
    <property type="component" value="Unassembled WGS sequence"/>
</dbReference>
<organism evidence="2 3">
    <name type="scientific">Trichophyton verrucosum (strain HKI 0517)</name>
    <dbReference type="NCBI Taxonomy" id="663202"/>
    <lineage>
        <taxon>Eukaryota</taxon>
        <taxon>Fungi</taxon>
        <taxon>Dikarya</taxon>
        <taxon>Ascomycota</taxon>
        <taxon>Pezizomycotina</taxon>
        <taxon>Eurotiomycetes</taxon>
        <taxon>Eurotiomycetidae</taxon>
        <taxon>Onygenales</taxon>
        <taxon>Arthrodermataceae</taxon>
        <taxon>Trichophyton</taxon>
    </lineage>
</organism>
<name>D4DB91_TRIVH</name>
<feature type="region of interest" description="Disordered" evidence="1">
    <location>
        <begin position="1"/>
        <end position="28"/>
    </location>
</feature>
<dbReference type="GeneID" id="9578504"/>
<dbReference type="HOGENOM" id="CLU_2387755_0_0_1"/>
<dbReference type="AlphaFoldDB" id="D4DB91"/>
<evidence type="ECO:0000313" key="2">
    <source>
        <dbReference type="EMBL" id="EFE40925.1"/>
    </source>
</evidence>
<dbReference type="EMBL" id="ACYE01000220">
    <property type="protein sequence ID" value="EFE40925.1"/>
    <property type="molecule type" value="Genomic_DNA"/>
</dbReference>
<protein>
    <submittedName>
        <fullName evidence="2">Uncharacterized protein</fullName>
    </submittedName>
</protein>
<keyword evidence="3" id="KW-1185">Reference proteome</keyword>